<dbReference type="NCBIfam" id="TIGR00758">
    <property type="entry name" value="UDG_fam4"/>
    <property type="match status" value="1"/>
</dbReference>
<accession>A0A6I4J429</accession>
<evidence type="ECO:0000256" key="2">
    <source>
        <dbReference type="ARBA" id="ARBA00019403"/>
    </source>
</evidence>
<name>A0A6I4J429_9SPHN</name>
<dbReference type="SUPFAM" id="SSF52141">
    <property type="entry name" value="Uracil-DNA glycosylase-like"/>
    <property type="match status" value="1"/>
</dbReference>
<gene>
    <name evidence="11" type="ORF">GON01_14220</name>
</gene>
<protein>
    <recommendedName>
        <fullName evidence="2">Type-4 uracil-DNA glycosylase</fullName>
    </recommendedName>
</protein>
<dbReference type="GO" id="GO:0046872">
    <property type="term" value="F:metal ion binding"/>
    <property type="evidence" value="ECO:0007669"/>
    <property type="project" value="UniProtKB-KW"/>
</dbReference>
<dbReference type="PANTHER" id="PTHR33693">
    <property type="entry name" value="TYPE-5 URACIL-DNA GLYCOSYLASE"/>
    <property type="match status" value="1"/>
</dbReference>
<dbReference type="EMBL" id="WQMS01000016">
    <property type="protein sequence ID" value="MVO79086.1"/>
    <property type="molecule type" value="Genomic_DNA"/>
</dbReference>
<keyword evidence="7" id="KW-0408">Iron</keyword>
<evidence type="ECO:0000313" key="12">
    <source>
        <dbReference type="Proteomes" id="UP000441389"/>
    </source>
</evidence>
<dbReference type="InterPro" id="IPR051536">
    <property type="entry name" value="UDG_Type-4/5"/>
</dbReference>
<evidence type="ECO:0000256" key="6">
    <source>
        <dbReference type="ARBA" id="ARBA00022801"/>
    </source>
</evidence>
<keyword evidence="9" id="KW-0234">DNA repair</keyword>
<keyword evidence="5" id="KW-0227">DNA damage</keyword>
<dbReference type="InterPro" id="IPR036895">
    <property type="entry name" value="Uracil-DNA_glycosylase-like_sf"/>
</dbReference>
<dbReference type="PANTHER" id="PTHR33693:SF9">
    <property type="entry name" value="TYPE-4 URACIL-DNA GLYCOSYLASE"/>
    <property type="match status" value="1"/>
</dbReference>
<dbReference type="CDD" id="cd10030">
    <property type="entry name" value="UDG-F4_TTUDGA_SPO1dp_like"/>
    <property type="match status" value="1"/>
</dbReference>
<dbReference type="NCBIfam" id="TIGR03914">
    <property type="entry name" value="UDG_fam_dom"/>
    <property type="match status" value="1"/>
</dbReference>
<comment type="similarity">
    <text evidence="1">Belongs to the uracil-DNA glycosylase (UDG) superfamily. Type 4 (UDGa) family.</text>
</comment>
<evidence type="ECO:0000256" key="4">
    <source>
        <dbReference type="ARBA" id="ARBA00022723"/>
    </source>
</evidence>
<keyword evidence="3" id="KW-0004">4Fe-4S</keyword>
<evidence type="ECO:0000256" key="8">
    <source>
        <dbReference type="ARBA" id="ARBA00023014"/>
    </source>
</evidence>
<dbReference type="Proteomes" id="UP000441389">
    <property type="component" value="Unassembled WGS sequence"/>
</dbReference>
<evidence type="ECO:0000256" key="3">
    <source>
        <dbReference type="ARBA" id="ARBA00022485"/>
    </source>
</evidence>
<dbReference type="Pfam" id="PF03167">
    <property type="entry name" value="UDG"/>
    <property type="match status" value="1"/>
</dbReference>
<organism evidence="11 12">
    <name type="scientific">Sphingomonas horti</name>
    <dbReference type="NCBI Taxonomy" id="2682842"/>
    <lineage>
        <taxon>Bacteria</taxon>
        <taxon>Pseudomonadati</taxon>
        <taxon>Pseudomonadota</taxon>
        <taxon>Alphaproteobacteria</taxon>
        <taxon>Sphingomonadales</taxon>
        <taxon>Sphingomonadaceae</taxon>
        <taxon>Sphingomonas</taxon>
    </lineage>
</organism>
<dbReference type="InterPro" id="IPR005122">
    <property type="entry name" value="Uracil-DNA_glycosylase-like"/>
</dbReference>
<dbReference type="GO" id="GO:0006281">
    <property type="term" value="P:DNA repair"/>
    <property type="evidence" value="ECO:0007669"/>
    <property type="project" value="UniProtKB-KW"/>
</dbReference>
<sequence>MVSNSQRAWEALREEATVCTRCHLYKCATQTVFGEGAVSAKLMLVGEQPGDQEDLAGQPFVGPAGQMLDRALEEAGVERGTTYVTNAVKHFKFEQRGKRRIHSKPNGPEIEACRWWIDQERMLIRPPVAVALGATAARSLLHKVVTISGARGRPIKLEDGGECWVTIHPSYLLRLREKADKAREYAQFVADLRTANARAAALAAA</sequence>
<evidence type="ECO:0000256" key="7">
    <source>
        <dbReference type="ARBA" id="ARBA00023004"/>
    </source>
</evidence>
<dbReference type="InterPro" id="IPR005273">
    <property type="entry name" value="Ura-DNA_glyco_family4"/>
</dbReference>
<keyword evidence="6" id="KW-0378">Hydrolase</keyword>
<evidence type="ECO:0000313" key="11">
    <source>
        <dbReference type="EMBL" id="MVO79086.1"/>
    </source>
</evidence>
<keyword evidence="8" id="KW-0411">Iron-sulfur</keyword>
<comment type="caution">
    <text evidence="11">The sequence shown here is derived from an EMBL/GenBank/DDBJ whole genome shotgun (WGS) entry which is preliminary data.</text>
</comment>
<dbReference type="SMART" id="SM00987">
    <property type="entry name" value="UreE_C"/>
    <property type="match status" value="1"/>
</dbReference>
<evidence type="ECO:0000256" key="9">
    <source>
        <dbReference type="ARBA" id="ARBA00023204"/>
    </source>
</evidence>
<evidence type="ECO:0000259" key="10">
    <source>
        <dbReference type="SMART" id="SM00986"/>
    </source>
</evidence>
<evidence type="ECO:0000256" key="5">
    <source>
        <dbReference type="ARBA" id="ARBA00022763"/>
    </source>
</evidence>
<dbReference type="GO" id="GO:0051539">
    <property type="term" value="F:4 iron, 4 sulfur cluster binding"/>
    <property type="evidence" value="ECO:0007669"/>
    <property type="project" value="UniProtKB-KW"/>
</dbReference>
<dbReference type="SMART" id="SM00986">
    <property type="entry name" value="UDG"/>
    <property type="match status" value="1"/>
</dbReference>
<feature type="domain" description="Uracil-DNA glycosylase-like" evidence="10">
    <location>
        <begin position="33"/>
        <end position="193"/>
    </location>
</feature>
<keyword evidence="4" id="KW-0479">Metal-binding</keyword>
<evidence type="ECO:0000256" key="1">
    <source>
        <dbReference type="ARBA" id="ARBA00006521"/>
    </source>
</evidence>
<proteinExistence type="inferred from homology"/>
<reference evidence="11 12" key="1">
    <citation type="submission" date="2019-12" db="EMBL/GenBank/DDBJ databases">
        <authorList>
            <person name="Huq M.A."/>
        </authorList>
    </citation>
    <scope>NUCLEOTIDE SEQUENCE [LARGE SCALE GENOMIC DNA]</scope>
    <source>
        <strain evidence="11 12">MAH-20</strain>
    </source>
</reference>
<dbReference type="Gene3D" id="3.40.470.10">
    <property type="entry name" value="Uracil-DNA glycosylase-like domain"/>
    <property type="match status" value="1"/>
</dbReference>
<dbReference type="GO" id="GO:0097506">
    <property type="term" value="F:deaminated base DNA N-glycosylase activity"/>
    <property type="evidence" value="ECO:0007669"/>
    <property type="project" value="UniProtKB-ARBA"/>
</dbReference>
<dbReference type="AlphaFoldDB" id="A0A6I4J429"/>
<keyword evidence="12" id="KW-1185">Reference proteome</keyword>